<dbReference type="InterPro" id="IPR000639">
    <property type="entry name" value="Epox_hydrolase-like"/>
</dbReference>
<dbReference type="InterPro" id="IPR000073">
    <property type="entry name" value="AB_hydrolase_1"/>
</dbReference>
<dbReference type="GO" id="GO:0016787">
    <property type="term" value="F:hydrolase activity"/>
    <property type="evidence" value="ECO:0007669"/>
    <property type="project" value="UniProtKB-KW"/>
</dbReference>
<evidence type="ECO:0000256" key="1">
    <source>
        <dbReference type="ARBA" id="ARBA00022801"/>
    </source>
</evidence>
<evidence type="ECO:0000313" key="4">
    <source>
        <dbReference type="Proteomes" id="UP000676409"/>
    </source>
</evidence>
<dbReference type="KEGG" id="caul:KCG34_20310"/>
<sequence>MPEFRMLDLPHIRLRAAMEGSGPLVVLVHGFPESWYSWRHQMGPIAEAGFTACAIDVRGYGGSDKPQPVEAYAMERMVEDVAGVIEHLSPNDKAVVVGHDWGAPIVWNSALIRPDRIRAVAGLSVPYTGIPTRSFREAYEALFTAKGRFFYQHYFQAEGVAEAELEADPRDSIRRFYYAISGDAPDGTWPKDKVVGDSLLHRLPDPDPFPAWLTEADIAYYAAEFARSGFRGPLNRYRNHDRDFEYLSQFRGRKIEQPALFIGGERDLVLSMLGRGDLVAALKAEVPNLAGADILPGCGHWTQQERPAEVNARLIPWLKAL</sequence>
<keyword evidence="1 3" id="KW-0378">Hydrolase</keyword>
<protein>
    <submittedName>
        <fullName evidence="3">Alpha/beta hydrolase</fullName>
    </submittedName>
</protein>
<reference evidence="3" key="1">
    <citation type="submission" date="2021-04" db="EMBL/GenBank/DDBJ databases">
        <title>The complete genome sequence of Caulobacter sp. S6.</title>
        <authorList>
            <person name="Tang Y."/>
            <person name="Ouyang W."/>
            <person name="Liu Q."/>
            <person name="Huang B."/>
            <person name="Guo Z."/>
            <person name="Lei P."/>
        </authorList>
    </citation>
    <scope>NUCLEOTIDE SEQUENCE</scope>
    <source>
        <strain evidence="3">S6</strain>
    </source>
</reference>
<dbReference type="PANTHER" id="PTHR43329">
    <property type="entry name" value="EPOXIDE HYDROLASE"/>
    <property type="match status" value="1"/>
</dbReference>
<keyword evidence="4" id="KW-1185">Reference proteome</keyword>
<dbReference type="SUPFAM" id="SSF53474">
    <property type="entry name" value="alpha/beta-Hydrolases"/>
    <property type="match status" value="1"/>
</dbReference>
<gene>
    <name evidence="3" type="ORF">KCG34_20310</name>
</gene>
<dbReference type="Gene3D" id="3.40.50.1820">
    <property type="entry name" value="alpha/beta hydrolase"/>
    <property type="match status" value="1"/>
</dbReference>
<feature type="domain" description="AB hydrolase-1" evidence="2">
    <location>
        <begin position="23"/>
        <end position="305"/>
    </location>
</feature>
<evidence type="ECO:0000259" key="2">
    <source>
        <dbReference type="Pfam" id="PF00561"/>
    </source>
</evidence>
<dbReference type="Proteomes" id="UP000676409">
    <property type="component" value="Chromosome"/>
</dbReference>
<dbReference type="AlphaFoldDB" id="A0A975FY00"/>
<dbReference type="InterPro" id="IPR029058">
    <property type="entry name" value="AB_hydrolase_fold"/>
</dbReference>
<dbReference type="Pfam" id="PF00561">
    <property type="entry name" value="Abhydrolase_1"/>
    <property type="match status" value="1"/>
</dbReference>
<accession>A0A975FY00</accession>
<organism evidence="3 4">
    <name type="scientific">Phenylobacterium montanum</name>
    <dbReference type="NCBI Taxonomy" id="2823693"/>
    <lineage>
        <taxon>Bacteria</taxon>
        <taxon>Pseudomonadati</taxon>
        <taxon>Pseudomonadota</taxon>
        <taxon>Alphaproteobacteria</taxon>
        <taxon>Caulobacterales</taxon>
        <taxon>Caulobacteraceae</taxon>
        <taxon>Phenylobacterium</taxon>
    </lineage>
</organism>
<evidence type="ECO:0000313" key="3">
    <source>
        <dbReference type="EMBL" id="QUD87370.1"/>
    </source>
</evidence>
<proteinExistence type="predicted"/>
<dbReference type="PRINTS" id="PR00412">
    <property type="entry name" value="EPOXHYDRLASE"/>
</dbReference>
<dbReference type="EMBL" id="CP073078">
    <property type="protein sequence ID" value="QUD87370.1"/>
    <property type="molecule type" value="Genomic_DNA"/>
</dbReference>
<name>A0A975FY00_9CAUL</name>
<dbReference type="RefSeq" id="WP_211937422.1">
    <property type="nucleotide sequence ID" value="NZ_CP073078.1"/>
</dbReference>